<dbReference type="SUPFAM" id="SSF81321">
    <property type="entry name" value="Family A G protein-coupled receptor-like"/>
    <property type="match status" value="1"/>
</dbReference>
<feature type="transmembrane region" description="Helical" evidence="2">
    <location>
        <begin position="41"/>
        <end position="59"/>
    </location>
</feature>
<organism evidence="3 4">
    <name type="scientific">Bursaphelenchus okinawaensis</name>
    <dbReference type="NCBI Taxonomy" id="465554"/>
    <lineage>
        <taxon>Eukaryota</taxon>
        <taxon>Metazoa</taxon>
        <taxon>Ecdysozoa</taxon>
        <taxon>Nematoda</taxon>
        <taxon>Chromadorea</taxon>
        <taxon>Rhabditida</taxon>
        <taxon>Tylenchina</taxon>
        <taxon>Tylenchomorpha</taxon>
        <taxon>Aphelenchoidea</taxon>
        <taxon>Aphelenchoididae</taxon>
        <taxon>Bursaphelenchus</taxon>
    </lineage>
</organism>
<evidence type="ECO:0000313" key="3">
    <source>
        <dbReference type="EMBL" id="CAD5225215.1"/>
    </source>
</evidence>
<dbReference type="Pfam" id="PF10317">
    <property type="entry name" value="7TM_GPCR_Srd"/>
    <property type="match status" value="1"/>
</dbReference>
<dbReference type="InterPro" id="IPR019421">
    <property type="entry name" value="7TM_GPCR_serpentine_rcpt_Srd"/>
</dbReference>
<evidence type="ECO:0000256" key="2">
    <source>
        <dbReference type="SAM" id="Phobius"/>
    </source>
</evidence>
<dbReference type="EMBL" id="CAJFCW020000005">
    <property type="protein sequence ID" value="CAG9120553.1"/>
    <property type="molecule type" value="Genomic_DNA"/>
</dbReference>
<dbReference type="PANTHER" id="PTHR22943:SF248">
    <property type="entry name" value="SEVEN TM RECEPTOR"/>
    <property type="match status" value="1"/>
</dbReference>
<gene>
    <name evidence="3" type="ORF">BOKJ2_LOCUS11467</name>
</gene>
<feature type="transmembrane region" description="Helical" evidence="2">
    <location>
        <begin position="293"/>
        <end position="318"/>
    </location>
</feature>
<dbReference type="AlphaFoldDB" id="A0A811LDS2"/>
<dbReference type="OrthoDB" id="5800253at2759"/>
<comment type="caution">
    <text evidence="3">The sequence shown here is derived from an EMBL/GenBank/DDBJ whole genome shotgun (WGS) entry which is preliminary data.</text>
</comment>
<feature type="transmembrane region" description="Helical" evidence="2">
    <location>
        <begin position="71"/>
        <end position="92"/>
    </location>
</feature>
<dbReference type="EMBL" id="CAJFDH010000005">
    <property type="protein sequence ID" value="CAD5225215.1"/>
    <property type="molecule type" value="Genomic_DNA"/>
</dbReference>
<feature type="transmembrane region" description="Helical" evidence="2">
    <location>
        <begin position="259"/>
        <end position="287"/>
    </location>
</feature>
<proteinExistence type="predicted"/>
<keyword evidence="2" id="KW-0812">Transmembrane</keyword>
<feature type="transmembrane region" description="Helical" evidence="2">
    <location>
        <begin position="154"/>
        <end position="179"/>
    </location>
</feature>
<feature type="transmembrane region" description="Helical" evidence="2">
    <location>
        <begin position="215"/>
        <end position="238"/>
    </location>
</feature>
<evidence type="ECO:0008006" key="5">
    <source>
        <dbReference type="Google" id="ProtNLM"/>
    </source>
</evidence>
<keyword evidence="2" id="KW-1133">Transmembrane helix</keyword>
<keyword evidence="2" id="KW-0472">Membrane</keyword>
<name>A0A811LDS2_9BILA</name>
<sequence>MTSTMDETPDNLYAWEVIHGDTSISLRQCHFWLRFSRHCRSFIQLGGGVLNALLLVLIFKIKNKPLKNYKMILMFCALCDTQILISESVLQLVGKIKDNVLLLALDGPGGQLSYHCQALLVGIYAFHLGLIIVIQPANYFYRYMCVNSLFPPTVLVTAIAYALSAVVAAGLAVVTYLSYMYSAKPDVNYATLWFDYKPLPTLLIAETRSFYTQLYLGYAVVSFGISYLLCMIFAHKTVSTISKKQHLFGARTLQMQNQLATTLFVQTMMPMFTSVGPSIAICFSTFFGIDIGGIFGILMYTCLAFIPLLNPLATIFFIKPFRVTVLRMVSNANSLVDPNPRSGTSNVSKVSQQLTHP</sequence>
<accession>A0A811LDS2</accession>
<keyword evidence="4" id="KW-1185">Reference proteome</keyword>
<feature type="region of interest" description="Disordered" evidence="1">
    <location>
        <begin position="337"/>
        <end position="357"/>
    </location>
</feature>
<evidence type="ECO:0000256" key="1">
    <source>
        <dbReference type="SAM" id="MobiDB-lite"/>
    </source>
</evidence>
<feature type="transmembrane region" description="Helical" evidence="2">
    <location>
        <begin position="112"/>
        <end position="134"/>
    </location>
</feature>
<dbReference type="Proteomes" id="UP000783686">
    <property type="component" value="Unassembled WGS sequence"/>
</dbReference>
<dbReference type="PANTHER" id="PTHR22943">
    <property type="entry name" value="7-TRANSMEMBRANE DOMAIN RECEPTOR C.ELEGANS"/>
    <property type="match status" value="1"/>
</dbReference>
<dbReference type="Proteomes" id="UP000614601">
    <property type="component" value="Unassembled WGS sequence"/>
</dbReference>
<reference evidence="3" key="1">
    <citation type="submission" date="2020-09" db="EMBL/GenBank/DDBJ databases">
        <authorList>
            <person name="Kikuchi T."/>
        </authorList>
    </citation>
    <scope>NUCLEOTIDE SEQUENCE</scope>
    <source>
        <strain evidence="3">SH1</strain>
    </source>
</reference>
<protein>
    <recommendedName>
        <fullName evidence="5">G_PROTEIN_RECEP_F1_2 domain-containing protein</fullName>
    </recommendedName>
</protein>
<evidence type="ECO:0000313" key="4">
    <source>
        <dbReference type="Proteomes" id="UP000614601"/>
    </source>
</evidence>